<name>A0A2U8GN81_9RHOO</name>
<dbReference type="AlphaFoldDB" id="A0A2U8GN81"/>
<protein>
    <submittedName>
        <fullName evidence="2">Uncharacterized protein</fullName>
    </submittedName>
</protein>
<evidence type="ECO:0000313" key="2">
    <source>
        <dbReference type="EMBL" id="AWI75102.1"/>
    </source>
</evidence>
<dbReference type="KEGG" id="acom:CEW83_07620"/>
<keyword evidence="3" id="KW-1185">Reference proteome</keyword>
<reference evidence="2 3" key="1">
    <citation type="submission" date="2017-06" db="EMBL/GenBank/DDBJ databases">
        <title>Azoarcus.</title>
        <authorList>
            <person name="Woo J.-H."/>
            <person name="Kim H.-S."/>
        </authorList>
    </citation>
    <scope>NUCLEOTIDE SEQUENCE [LARGE SCALE GENOMIC DNA]</scope>
    <source>
        <strain evidence="2 3">TSPY31</strain>
    </source>
</reference>
<feature type="region of interest" description="Disordered" evidence="1">
    <location>
        <begin position="203"/>
        <end position="228"/>
    </location>
</feature>
<proteinExistence type="predicted"/>
<gene>
    <name evidence="2" type="ORF">CEW83_07620</name>
</gene>
<dbReference type="EMBL" id="CP022187">
    <property type="protein sequence ID" value="AWI75102.1"/>
    <property type="molecule type" value="Genomic_DNA"/>
</dbReference>
<organism evidence="2 3">
    <name type="scientific">Parazoarcus communis</name>
    <dbReference type="NCBI Taxonomy" id="41977"/>
    <lineage>
        <taxon>Bacteria</taxon>
        <taxon>Pseudomonadati</taxon>
        <taxon>Pseudomonadota</taxon>
        <taxon>Betaproteobacteria</taxon>
        <taxon>Rhodocyclales</taxon>
        <taxon>Zoogloeaceae</taxon>
        <taxon>Parazoarcus</taxon>
    </lineage>
</organism>
<dbReference type="Proteomes" id="UP000244930">
    <property type="component" value="Chromosome"/>
</dbReference>
<accession>A0A2U8GN81</accession>
<sequence>MMAADQMEMISHRIKAMVQRHNEEVATLKAKIKERDDLIAHLHKVIKNRDDIIAHRDGVIKSKDNKIKSNEYTIEDFRTSIIGDQEMSVRMTDEIHAFNARIRDRVTDLSRQMDLDPVSSELADLVARHLMNQADIHVNLSTANEGKNLFSGLFSKYVREDTQNFTVEITEEDYKRCADRAMEEAIKRVKTNRAAMIQEKTQELQESKEAMKARLKAEQRERMAKKSD</sequence>
<evidence type="ECO:0000313" key="3">
    <source>
        <dbReference type="Proteomes" id="UP000244930"/>
    </source>
</evidence>
<evidence type="ECO:0000256" key="1">
    <source>
        <dbReference type="SAM" id="MobiDB-lite"/>
    </source>
</evidence>